<feature type="transmembrane region" description="Helical" evidence="5">
    <location>
        <begin position="39"/>
        <end position="56"/>
    </location>
</feature>
<comment type="subcellular location">
    <subcellularLocation>
        <location evidence="1">Membrane</location>
        <topology evidence="1">Multi-pass membrane protein</topology>
    </subcellularLocation>
</comment>
<proteinExistence type="predicted"/>
<evidence type="ECO:0000313" key="7">
    <source>
        <dbReference type="Proteomes" id="UP000777935"/>
    </source>
</evidence>
<protein>
    <submittedName>
        <fullName evidence="6">Disulfide bond formation protein B</fullName>
    </submittedName>
</protein>
<dbReference type="PIRSF" id="PIRSF033913">
    <property type="entry name" value="S-S_format_DsbB"/>
    <property type="match status" value="1"/>
</dbReference>
<evidence type="ECO:0000256" key="2">
    <source>
        <dbReference type="ARBA" id="ARBA00022692"/>
    </source>
</evidence>
<dbReference type="Pfam" id="PF02600">
    <property type="entry name" value="DsbB"/>
    <property type="match status" value="1"/>
</dbReference>
<keyword evidence="3 5" id="KW-1133">Transmembrane helix</keyword>
<evidence type="ECO:0000256" key="3">
    <source>
        <dbReference type="ARBA" id="ARBA00022989"/>
    </source>
</evidence>
<gene>
    <name evidence="6" type="ORF">HRQ87_10780</name>
</gene>
<keyword evidence="2 5" id="KW-0812">Transmembrane</keyword>
<reference evidence="6 7" key="1">
    <citation type="submission" date="2020-06" db="EMBL/GenBank/DDBJ databases">
        <title>Sulfitobacter algicola sp. nov., isolated from green algae.</title>
        <authorList>
            <person name="Wang C."/>
        </authorList>
    </citation>
    <scope>NUCLEOTIDE SEQUENCE [LARGE SCALE GENOMIC DNA]</scope>
    <source>
        <strain evidence="6 7">1151</strain>
    </source>
</reference>
<dbReference type="Gene3D" id="1.20.1550.10">
    <property type="entry name" value="DsbB-like"/>
    <property type="match status" value="1"/>
</dbReference>
<dbReference type="RefSeq" id="WP_174138149.1">
    <property type="nucleotide sequence ID" value="NZ_JABUFE010000005.1"/>
</dbReference>
<dbReference type="SUPFAM" id="SSF158442">
    <property type="entry name" value="DsbB-like"/>
    <property type="match status" value="1"/>
</dbReference>
<feature type="transmembrane region" description="Helical" evidence="5">
    <location>
        <begin position="131"/>
        <end position="150"/>
    </location>
</feature>
<dbReference type="EMBL" id="JABUFE010000005">
    <property type="protein sequence ID" value="NSX55285.1"/>
    <property type="molecule type" value="Genomic_DNA"/>
</dbReference>
<sequence>MTSRTLVILAASGSMALLMGAWAFQYIGGLAPCQMCYWQRWPHMAAVAFGAAAVAFGTSRLWMALGALAALATALIGVYHAGVEQKWWAGPQSCSGGGLSGLSGADLLSLDGPGIVMCDQIAWQMLGISMAGWNALASFGLAGLWVWAMLKHTKSLTSH</sequence>
<name>A0ABX2IW44_9RHOB</name>
<evidence type="ECO:0000256" key="5">
    <source>
        <dbReference type="SAM" id="Phobius"/>
    </source>
</evidence>
<organism evidence="6 7">
    <name type="scientific">Parasulfitobacter algicola</name>
    <dbReference type="NCBI Taxonomy" id="2614809"/>
    <lineage>
        <taxon>Bacteria</taxon>
        <taxon>Pseudomonadati</taxon>
        <taxon>Pseudomonadota</taxon>
        <taxon>Alphaproteobacteria</taxon>
        <taxon>Rhodobacterales</taxon>
        <taxon>Roseobacteraceae</taxon>
        <taxon>Parasulfitobacter</taxon>
    </lineage>
</organism>
<evidence type="ECO:0000256" key="1">
    <source>
        <dbReference type="ARBA" id="ARBA00004141"/>
    </source>
</evidence>
<dbReference type="Proteomes" id="UP000777935">
    <property type="component" value="Unassembled WGS sequence"/>
</dbReference>
<accession>A0ABX2IW44</accession>
<keyword evidence="7" id="KW-1185">Reference proteome</keyword>
<dbReference type="InterPro" id="IPR024199">
    <property type="entry name" value="Uncharacterised_DsbB"/>
</dbReference>
<feature type="transmembrane region" description="Helical" evidence="5">
    <location>
        <begin position="61"/>
        <end position="81"/>
    </location>
</feature>
<dbReference type="InterPro" id="IPR023380">
    <property type="entry name" value="DsbB-like_sf"/>
</dbReference>
<dbReference type="InterPro" id="IPR003752">
    <property type="entry name" value="DiS_bond_form_DsbB/BdbC"/>
</dbReference>
<keyword evidence="4 5" id="KW-0472">Membrane</keyword>
<comment type="caution">
    <text evidence="6">The sequence shown here is derived from an EMBL/GenBank/DDBJ whole genome shotgun (WGS) entry which is preliminary data.</text>
</comment>
<evidence type="ECO:0000256" key="4">
    <source>
        <dbReference type="ARBA" id="ARBA00023136"/>
    </source>
</evidence>
<evidence type="ECO:0000313" key="6">
    <source>
        <dbReference type="EMBL" id="NSX55285.1"/>
    </source>
</evidence>